<dbReference type="CDD" id="cd00821">
    <property type="entry name" value="PH"/>
    <property type="match status" value="1"/>
</dbReference>
<name>A0A6A5CCX6_NAEFO</name>
<dbReference type="PROSITE" id="PS50003">
    <property type="entry name" value="PH_DOMAIN"/>
    <property type="match status" value="1"/>
</dbReference>
<evidence type="ECO:0000256" key="1">
    <source>
        <dbReference type="SAM" id="MobiDB-lite"/>
    </source>
</evidence>
<feature type="region of interest" description="Disordered" evidence="1">
    <location>
        <begin position="65"/>
        <end position="127"/>
    </location>
</feature>
<dbReference type="InterPro" id="IPR011993">
    <property type="entry name" value="PH-like_dom_sf"/>
</dbReference>
<dbReference type="GeneID" id="68107448"/>
<evidence type="ECO:0000313" key="3">
    <source>
        <dbReference type="EMBL" id="KAF0985191.1"/>
    </source>
</evidence>
<comment type="caution">
    <text evidence="3">The sequence shown here is derived from an EMBL/GenBank/DDBJ whole genome shotgun (WGS) entry which is preliminary data.</text>
</comment>
<dbReference type="SUPFAM" id="SSF50729">
    <property type="entry name" value="PH domain-like"/>
    <property type="match status" value="2"/>
</dbReference>
<organism evidence="3 4">
    <name type="scientific">Naegleria fowleri</name>
    <name type="common">Brain eating amoeba</name>
    <dbReference type="NCBI Taxonomy" id="5763"/>
    <lineage>
        <taxon>Eukaryota</taxon>
        <taxon>Discoba</taxon>
        <taxon>Heterolobosea</taxon>
        <taxon>Tetramitia</taxon>
        <taxon>Eutetramitia</taxon>
        <taxon>Vahlkampfiidae</taxon>
        <taxon>Naegleria</taxon>
    </lineage>
</organism>
<protein>
    <recommendedName>
        <fullName evidence="2">PH domain-containing protein</fullName>
    </recommendedName>
</protein>
<proteinExistence type="predicted"/>
<dbReference type="EMBL" id="VFQX01000001">
    <property type="protein sequence ID" value="KAF0985191.1"/>
    <property type="molecule type" value="Genomic_DNA"/>
</dbReference>
<dbReference type="InterPro" id="IPR001849">
    <property type="entry name" value="PH_domain"/>
</dbReference>
<dbReference type="VEuPathDB" id="AmoebaDB:FDP41_000230"/>
<dbReference type="VEuPathDB" id="AmoebaDB:NF0060590"/>
<dbReference type="Proteomes" id="UP000444721">
    <property type="component" value="Unassembled WGS sequence"/>
</dbReference>
<gene>
    <name evidence="3" type="ORF">FDP41_000230</name>
</gene>
<sequence length="480" mass="53453">MSEKSKDPPYDFHKAAYEVAQAPNVICSGMMSKQDRKMGVVWRKRFFVLLENPSSSLGIITTNTSTLNTPSSPRNQQLLSSSSSTPTVITTTTTTAPTTIGSSFSPSLGGIPSSPLTSLSSSSSRSNRHYSMNMSGLQASQQSLFTNASVTSSYNDIILYYFKSPTDTVSISSINVRHGVESVEAIQYTKVRKYGLKIVTKNQREYLLCCDEESEQTKWLNHLTLAKKGSSLSKSSENLSQPISVSTPLLTGSPKVIHRHIQANTPLGIQSNAVNSSPTTSLKKDESYHRWHDWCLTQCQIGCKIIKLPYLANGSGVEKKRFLQLSKDGKVIRWGTTTIHKSTSKISQEEDARIHQSLDRHVNMSQVTAVHYGVSSNTFQRFLEKVMTSYEATNCLSLVVKTNSGTNRTIDLIFLNADDAMAWYLLLTIFKPTNSTTSQSTDQVIADYKWSRLRLSVQQRCLLNQTSLVNFMEEQVYLLQ</sequence>
<feature type="compositionally biased region" description="Low complexity" evidence="1">
    <location>
        <begin position="80"/>
        <end position="125"/>
    </location>
</feature>
<dbReference type="OrthoDB" id="10260189at2759"/>
<reference evidence="3 4" key="1">
    <citation type="journal article" date="2019" name="Sci. Rep.">
        <title>Nanopore sequencing improves the draft genome of the human pathogenic amoeba Naegleria fowleri.</title>
        <authorList>
            <person name="Liechti N."/>
            <person name="Schurch N."/>
            <person name="Bruggmann R."/>
            <person name="Wittwer M."/>
        </authorList>
    </citation>
    <scope>NUCLEOTIDE SEQUENCE [LARGE SCALE GENOMIC DNA]</scope>
    <source>
        <strain evidence="3 4">ATCC 30894</strain>
    </source>
</reference>
<dbReference type="OMA" id="FMEEQVY"/>
<dbReference type="Gene3D" id="2.30.29.30">
    <property type="entry name" value="Pleckstrin-homology domain (PH domain)/Phosphotyrosine-binding domain (PTB)"/>
    <property type="match status" value="2"/>
</dbReference>
<dbReference type="SMART" id="SM00233">
    <property type="entry name" value="PH"/>
    <property type="match status" value="1"/>
</dbReference>
<dbReference type="PANTHER" id="PTHR14336">
    <property type="entry name" value="TANDEM PH DOMAIN CONTAINING PROTEIN"/>
    <property type="match status" value="1"/>
</dbReference>
<feature type="domain" description="PH" evidence="2">
    <location>
        <begin position="24"/>
        <end position="228"/>
    </location>
</feature>
<dbReference type="VEuPathDB" id="AmoebaDB:NfTy_024760"/>
<dbReference type="AlphaFoldDB" id="A0A6A5CCX6"/>
<dbReference type="InterPro" id="IPR051707">
    <property type="entry name" value="PI-Interact_SigTrans_Reg"/>
</dbReference>
<accession>A0A6A5CCX6</accession>
<dbReference type="RefSeq" id="XP_044569904.1">
    <property type="nucleotide sequence ID" value="XM_044705479.1"/>
</dbReference>
<evidence type="ECO:0000259" key="2">
    <source>
        <dbReference type="PROSITE" id="PS50003"/>
    </source>
</evidence>
<evidence type="ECO:0000313" key="4">
    <source>
        <dbReference type="Proteomes" id="UP000444721"/>
    </source>
</evidence>
<keyword evidence="4" id="KW-1185">Reference proteome</keyword>